<name>A0A0M6Y3I8_9HYPH</name>
<accession>A0A0M6Y3I8</accession>
<evidence type="ECO:0000313" key="5">
    <source>
        <dbReference type="Proteomes" id="UP000048926"/>
    </source>
</evidence>
<dbReference type="Proteomes" id="UP000048926">
    <property type="component" value="Unassembled WGS sequence"/>
</dbReference>
<feature type="domain" description="FecR protein" evidence="3">
    <location>
        <begin position="56"/>
        <end position="154"/>
    </location>
</feature>
<reference evidence="5" key="1">
    <citation type="submission" date="2015-07" db="EMBL/GenBank/DDBJ databases">
        <authorList>
            <person name="Rodrigo-Torres Lidia"/>
            <person name="Arahal R.David."/>
        </authorList>
    </citation>
    <scope>NUCLEOTIDE SEQUENCE [LARGE SCALE GENOMIC DNA]</scope>
    <source>
        <strain evidence="5">CECT 4801</strain>
    </source>
</reference>
<evidence type="ECO:0000256" key="2">
    <source>
        <dbReference type="SAM" id="SignalP"/>
    </source>
</evidence>
<dbReference type="EMBL" id="CXST01000002">
    <property type="protein sequence ID" value="CTQ44113.1"/>
    <property type="molecule type" value="Genomic_DNA"/>
</dbReference>
<gene>
    <name evidence="4" type="ORF">LAL4801_02555</name>
</gene>
<evidence type="ECO:0000313" key="4">
    <source>
        <dbReference type="EMBL" id="CTQ44113.1"/>
    </source>
</evidence>
<dbReference type="OrthoDB" id="9773411at2"/>
<dbReference type="Gene3D" id="2.60.120.1440">
    <property type="match status" value="1"/>
</dbReference>
<organism evidence="4 5">
    <name type="scientific">Roseibium aggregatum</name>
    <dbReference type="NCBI Taxonomy" id="187304"/>
    <lineage>
        <taxon>Bacteria</taxon>
        <taxon>Pseudomonadati</taxon>
        <taxon>Pseudomonadota</taxon>
        <taxon>Alphaproteobacteria</taxon>
        <taxon>Hyphomicrobiales</taxon>
        <taxon>Stappiaceae</taxon>
        <taxon>Roseibium</taxon>
    </lineage>
</organism>
<evidence type="ECO:0000259" key="3">
    <source>
        <dbReference type="Pfam" id="PF04773"/>
    </source>
</evidence>
<keyword evidence="2" id="KW-0732">Signal</keyword>
<protein>
    <submittedName>
        <fullName evidence="4">FecR protein</fullName>
    </submittedName>
</protein>
<feature type="region of interest" description="Disordered" evidence="1">
    <location>
        <begin position="223"/>
        <end position="358"/>
    </location>
</feature>
<feature type="compositionally biased region" description="Polar residues" evidence="1">
    <location>
        <begin position="323"/>
        <end position="344"/>
    </location>
</feature>
<keyword evidence="5" id="KW-1185">Reference proteome</keyword>
<dbReference type="InterPro" id="IPR006860">
    <property type="entry name" value="FecR"/>
</dbReference>
<dbReference type="RefSeq" id="WP_082444579.1">
    <property type="nucleotide sequence ID" value="NZ_CXST01000002.1"/>
</dbReference>
<dbReference type="Pfam" id="PF04773">
    <property type="entry name" value="FecR"/>
    <property type="match status" value="1"/>
</dbReference>
<sequence>MRFAPVLIVLSLSIFYSSVSLADKVGITVDARKTVKATGGGDPRILASNTSIFRDDRLRANSSGNAQIRLIDGTKIVVGPNADVKIDDFVITGQTVSKLTVSATRGAFRFISGRSKSSAYSIRTPNGTIGVRGTAFDVTITPQGTNVALLRGAINACDRSGRCQLVRNRCDYVLIGRRGVKQDRLNSDSLRNRSKSLFPLLVNESNLNRQFRQRGSGCTVKNARLAPDRVPEQQPRNIFRALFSPRQPTENPNSPERRSPEPNSPEPNSPGSNSSEPSNSVSSSPEPAAQSGGAPASAGVPNNPGNGNAVGNAGERFSGGSRGNSANAPGQSSDSPGRSGSTPGENRQARNQAERRNN</sequence>
<dbReference type="STRING" id="187304.B0E33_11245"/>
<feature type="compositionally biased region" description="Low complexity" evidence="1">
    <location>
        <begin position="269"/>
        <end position="315"/>
    </location>
</feature>
<feature type="chain" id="PRO_5005807513" evidence="2">
    <location>
        <begin position="23"/>
        <end position="358"/>
    </location>
</feature>
<feature type="signal peptide" evidence="2">
    <location>
        <begin position="1"/>
        <end position="22"/>
    </location>
</feature>
<dbReference type="AlphaFoldDB" id="A0A0M6Y3I8"/>
<evidence type="ECO:0000256" key="1">
    <source>
        <dbReference type="SAM" id="MobiDB-lite"/>
    </source>
</evidence>
<dbReference type="PANTHER" id="PTHR38731">
    <property type="entry name" value="LIPL45-RELATED LIPOPROTEIN-RELATED"/>
    <property type="match status" value="1"/>
</dbReference>
<proteinExistence type="predicted"/>